<dbReference type="Gene3D" id="2.170.120.40">
    <property type="entry name" value="YbbR-like domain"/>
    <property type="match status" value="1"/>
</dbReference>
<keyword evidence="1" id="KW-0812">Transmembrane</keyword>
<dbReference type="EMBL" id="JACSPQ010000001">
    <property type="protein sequence ID" value="MBD8000799.1"/>
    <property type="molecule type" value="Genomic_DNA"/>
</dbReference>
<dbReference type="PANTHER" id="PTHR37804">
    <property type="entry name" value="CDAA REGULATORY PROTEIN CDAR"/>
    <property type="match status" value="1"/>
</dbReference>
<sequence>MFARKNIKRYYLIGLRKIRSFLLSAKSRELLIFLFFVIVSFCFWLLQTMNDTYQTEFKIPVRLKNVPKEVVMTSEIPNEIRVSVEDRGTVLLNYMLGRTFFPISFDFQDYQDKGAKVTIPLAEFNKKITSQLASSTKLLSVRPNVIEFIYTRGNAKKVPVAAKGRMVAGRQYYISNILLAPDSVVVYAPKDVLNSITTAYTEPLDLENITDTVVQRIHLQEVKGAKFAPAFTDVTICVDMYSEKTVEVPVVGLNFPAGKVLRTFPSRVQVAFQVGLKNFKRVSENDFFIGVSYEDLLNNKSSKIPLTLRSKPDFVNHVRIVPEEVDYLIEQQPVEEGTE</sequence>
<protein>
    <submittedName>
        <fullName evidence="2">YbbR-like domain-containing protein</fullName>
    </submittedName>
</protein>
<dbReference type="InterPro" id="IPR012505">
    <property type="entry name" value="YbbR"/>
</dbReference>
<keyword evidence="1" id="KW-1133">Transmembrane helix</keyword>
<evidence type="ECO:0000313" key="3">
    <source>
        <dbReference type="Proteomes" id="UP000616346"/>
    </source>
</evidence>
<evidence type="ECO:0000313" key="2">
    <source>
        <dbReference type="EMBL" id="MBD8000799.1"/>
    </source>
</evidence>
<dbReference type="Proteomes" id="UP000616346">
    <property type="component" value="Unassembled WGS sequence"/>
</dbReference>
<accession>A0ABR8V7P2</accession>
<dbReference type="InterPro" id="IPR053154">
    <property type="entry name" value="c-di-AMP_regulator"/>
</dbReference>
<organism evidence="2 3">
    <name type="scientific">Phocaeicola faecium</name>
    <dbReference type="NCBI Taxonomy" id="2762213"/>
    <lineage>
        <taxon>Bacteria</taxon>
        <taxon>Pseudomonadati</taxon>
        <taxon>Bacteroidota</taxon>
        <taxon>Bacteroidia</taxon>
        <taxon>Bacteroidales</taxon>
        <taxon>Bacteroidaceae</taxon>
        <taxon>Phocaeicola</taxon>
    </lineage>
</organism>
<gene>
    <name evidence="2" type="ORF">H9626_00970</name>
</gene>
<reference evidence="2 3" key="1">
    <citation type="submission" date="2020-08" db="EMBL/GenBank/DDBJ databases">
        <title>A Genomic Blueprint of the Chicken Gut Microbiome.</title>
        <authorList>
            <person name="Gilroy R."/>
            <person name="Ravi A."/>
            <person name="Getino M."/>
            <person name="Pursley I."/>
            <person name="Horton D.L."/>
            <person name="Alikhan N.-F."/>
            <person name="Baker D."/>
            <person name="Gharbi K."/>
            <person name="Hall N."/>
            <person name="Watson M."/>
            <person name="Adriaenssens E.M."/>
            <person name="Foster-Nyarko E."/>
            <person name="Jarju S."/>
            <person name="Secka A."/>
            <person name="Antonio M."/>
            <person name="Oren A."/>
            <person name="Chaudhuri R."/>
            <person name="La Ragione R.M."/>
            <person name="Hildebrand F."/>
            <person name="Pallen M.J."/>
        </authorList>
    </citation>
    <scope>NUCLEOTIDE SEQUENCE [LARGE SCALE GENOMIC DNA]</scope>
    <source>
        <strain evidence="2 3">Sa1YUN3</strain>
    </source>
</reference>
<dbReference type="Pfam" id="PF07949">
    <property type="entry name" value="YbbR"/>
    <property type="match status" value="1"/>
</dbReference>
<proteinExistence type="predicted"/>
<comment type="caution">
    <text evidence="2">The sequence shown here is derived from an EMBL/GenBank/DDBJ whole genome shotgun (WGS) entry which is preliminary data.</text>
</comment>
<dbReference type="RefSeq" id="WP_178256221.1">
    <property type="nucleotide sequence ID" value="NZ_JACSPQ010000001.1"/>
</dbReference>
<evidence type="ECO:0000256" key="1">
    <source>
        <dbReference type="SAM" id="Phobius"/>
    </source>
</evidence>
<dbReference type="PANTHER" id="PTHR37804:SF1">
    <property type="entry name" value="CDAA REGULATORY PROTEIN CDAR"/>
    <property type="match status" value="1"/>
</dbReference>
<feature type="transmembrane region" description="Helical" evidence="1">
    <location>
        <begin position="29"/>
        <end position="46"/>
    </location>
</feature>
<name>A0ABR8V7P2_9BACT</name>
<keyword evidence="1" id="KW-0472">Membrane</keyword>
<keyword evidence="3" id="KW-1185">Reference proteome</keyword>